<dbReference type="GO" id="GO:0003723">
    <property type="term" value="F:RNA binding"/>
    <property type="evidence" value="ECO:0007669"/>
    <property type="project" value="InterPro"/>
</dbReference>
<dbReference type="SMART" id="SM00356">
    <property type="entry name" value="ZnF_C3H1"/>
    <property type="match status" value="3"/>
</dbReference>
<feature type="compositionally biased region" description="Polar residues" evidence="6">
    <location>
        <begin position="815"/>
        <end position="860"/>
    </location>
</feature>
<evidence type="ECO:0000256" key="4">
    <source>
        <dbReference type="ARBA" id="ARBA00022833"/>
    </source>
</evidence>
<keyword evidence="4 5" id="KW-0862">Zinc</keyword>
<keyword evidence="2" id="KW-0677">Repeat</keyword>
<feature type="zinc finger region" description="C3H1-type" evidence="5">
    <location>
        <begin position="283"/>
        <end position="310"/>
    </location>
</feature>
<feature type="zinc finger region" description="C3H1-type" evidence="5">
    <location>
        <begin position="253"/>
        <end position="280"/>
    </location>
</feature>
<keyword evidence="3 5" id="KW-0863">Zinc-finger</keyword>
<dbReference type="Pfam" id="PF14608">
    <property type="entry name" value="zf-CCCH_2"/>
    <property type="match status" value="1"/>
</dbReference>
<dbReference type="SUPFAM" id="SSF90229">
    <property type="entry name" value="CCCH zinc finger"/>
    <property type="match status" value="3"/>
</dbReference>
<evidence type="ECO:0000256" key="5">
    <source>
        <dbReference type="PROSITE-ProRule" id="PRU00723"/>
    </source>
</evidence>
<evidence type="ECO:0000256" key="6">
    <source>
        <dbReference type="SAM" id="MobiDB-lite"/>
    </source>
</evidence>
<proteinExistence type="predicted"/>
<feature type="compositionally biased region" description="Basic and acidic residues" evidence="6">
    <location>
        <begin position="758"/>
        <end position="769"/>
    </location>
</feature>
<dbReference type="InterPro" id="IPR036855">
    <property type="entry name" value="Znf_CCCH_sf"/>
</dbReference>
<comment type="caution">
    <text evidence="8">The sequence shown here is derived from an EMBL/GenBank/DDBJ whole genome shotgun (WGS) entry which is preliminary data.</text>
</comment>
<protein>
    <submittedName>
        <fullName evidence="8">Zinc finger CCCH domain-containing protein 6</fullName>
    </submittedName>
</protein>
<feature type="region of interest" description="Disordered" evidence="6">
    <location>
        <begin position="601"/>
        <end position="678"/>
    </location>
</feature>
<dbReference type="STRING" id="6265.A0A0B2V7A4"/>
<feature type="compositionally biased region" description="Acidic residues" evidence="6">
    <location>
        <begin position="52"/>
        <end position="77"/>
    </location>
</feature>
<evidence type="ECO:0000256" key="1">
    <source>
        <dbReference type="ARBA" id="ARBA00022723"/>
    </source>
</evidence>
<dbReference type="Pfam" id="PF00642">
    <property type="entry name" value="zf-CCCH"/>
    <property type="match status" value="2"/>
</dbReference>
<accession>A0A0B2V7A4</accession>
<keyword evidence="1 5" id="KW-0479">Metal-binding</keyword>
<dbReference type="GO" id="GO:0005634">
    <property type="term" value="C:nucleus"/>
    <property type="evidence" value="ECO:0007669"/>
    <property type="project" value="TreeGrafter"/>
</dbReference>
<dbReference type="GO" id="GO:0045892">
    <property type="term" value="P:negative regulation of DNA-templated transcription"/>
    <property type="evidence" value="ECO:0007669"/>
    <property type="project" value="InterPro"/>
</dbReference>
<feature type="region of interest" description="Disordered" evidence="6">
    <location>
        <begin position="34"/>
        <end position="248"/>
    </location>
</feature>
<dbReference type="GO" id="GO:0008270">
    <property type="term" value="F:zinc ion binding"/>
    <property type="evidence" value="ECO:0007669"/>
    <property type="project" value="UniProtKB-KW"/>
</dbReference>
<gene>
    <name evidence="8" type="primary">ZC3H6</name>
    <name evidence="8" type="ORF">Tcan_04580</name>
</gene>
<dbReference type="PROSITE" id="PS50103">
    <property type="entry name" value="ZF_C3H1"/>
    <property type="match status" value="3"/>
</dbReference>
<keyword evidence="9" id="KW-1185">Reference proteome</keyword>
<evidence type="ECO:0000256" key="2">
    <source>
        <dbReference type="ARBA" id="ARBA00022737"/>
    </source>
</evidence>
<feature type="compositionally biased region" description="Polar residues" evidence="6">
    <location>
        <begin position="82"/>
        <end position="101"/>
    </location>
</feature>
<feature type="region of interest" description="Disordered" evidence="6">
    <location>
        <begin position="729"/>
        <end position="892"/>
    </location>
</feature>
<feature type="compositionally biased region" description="Low complexity" evidence="6">
    <location>
        <begin position="740"/>
        <end position="757"/>
    </location>
</feature>
<dbReference type="PANTHER" id="PTHR13119">
    <property type="entry name" value="ZINC FINGER CCCH DOMAIN-CONTAINING PROTEI"/>
    <property type="match status" value="1"/>
</dbReference>
<dbReference type="Gene3D" id="4.10.1000.10">
    <property type="entry name" value="Zinc finger, CCCH-type"/>
    <property type="match status" value="2"/>
</dbReference>
<feature type="zinc finger region" description="C3H1-type" evidence="5">
    <location>
        <begin position="311"/>
        <end position="332"/>
    </location>
</feature>
<dbReference type="InterPro" id="IPR000571">
    <property type="entry name" value="Znf_CCCH"/>
</dbReference>
<dbReference type="OMA" id="HANLIAW"/>
<feature type="compositionally biased region" description="Basic and acidic residues" evidence="6">
    <location>
        <begin position="105"/>
        <end position="115"/>
    </location>
</feature>
<dbReference type="InterPro" id="IPR045124">
    <property type="entry name" value="Su(sable)-like"/>
</dbReference>
<dbReference type="PANTHER" id="PTHR13119:SF12">
    <property type="entry name" value="PROTEIN SUPPRESSOR OF SABLE"/>
    <property type="match status" value="1"/>
</dbReference>
<feature type="compositionally biased region" description="Basic and acidic residues" evidence="6">
    <location>
        <begin position="164"/>
        <end position="195"/>
    </location>
</feature>
<dbReference type="OrthoDB" id="411372at2759"/>
<dbReference type="EMBL" id="JPKZ01002335">
    <property type="protein sequence ID" value="KHN77337.1"/>
    <property type="molecule type" value="Genomic_DNA"/>
</dbReference>
<feature type="domain" description="C3H1-type" evidence="7">
    <location>
        <begin position="311"/>
        <end position="332"/>
    </location>
</feature>
<dbReference type="AlphaFoldDB" id="A0A0B2V7A4"/>
<evidence type="ECO:0000313" key="8">
    <source>
        <dbReference type="EMBL" id="KHN77337.1"/>
    </source>
</evidence>
<organism evidence="8 9">
    <name type="scientific">Toxocara canis</name>
    <name type="common">Canine roundworm</name>
    <dbReference type="NCBI Taxonomy" id="6265"/>
    <lineage>
        <taxon>Eukaryota</taxon>
        <taxon>Metazoa</taxon>
        <taxon>Ecdysozoa</taxon>
        <taxon>Nematoda</taxon>
        <taxon>Chromadorea</taxon>
        <taxon>Rhabditida</taxon>
        <taxon>Spirurina</taxon>
        <taxon>Ascaridomorpha</taxon>
        <taxon>Ascaridoidea</taxon>
        <taxon>Toxocaridae</taxon>
        <taxon>Toxocara</taxon>
    </lineage>
</organism>
<reference evidence="8 9" key="1">
    <citation type="submission" date="2014-11" db="EMBL/GenBank/DDBJ databases">
        <title>Genetic blueprint of the zoonotic pathogen Toxocara canis.</title>
        <authorList>
            <person name="Zhu X.-Q."/>
            <person name="Korhonen P.K."/>
            <person name="Cai H."/>
            <person name="Young N.D."/>
            <person name="Nejsum P."/>
            <person name="von Samson-Himmelstjerna G."/>
            <person name="Boag P.R."/>
            <person name="Tan P."/>
            <person name="Li Q."/>
            <person name="Min J."/>
            <person name="Yang Y."/>
            <person name="Wang X."/>
            <person name="Fang X."/>
            <person name="Hall R.S."/>
            <person name="Hofmann A."/>
            <person name="Sternberg P.W."/>
            <person name="Jex A.R."/>
            <person name="Gasser R.B."/>
        </authorList>
    </citation>
    <scope>NUCLEOTIDE SEQUENCE [LARGE SCALE GENOMIC DNA]</scope>
    <source>
        <strain evidence="8">PN_DK_2014</strain>
    </source>
</reference>
<evidence type="ECO:0000313" key="9">
    <source>
        <dbReference type="Proteomes" id="UP000031036"/>
    </source>
</evidence>
<evidence type="ECO:0000259" key="7">
    <source>
        <dbReference type="PROSITE" id="PS50103"/>
    </source>
</evidence>
<evidence type="ECO:0000256" key="3">
    <source>
        <dbReference type="ARBA" id="ARBA00022771"/>
    </source>
</evidence>
<feature type="domain" description="C3H1-type" evidence="7">
    <location>
        <begin position="253"/>
        <end position="280"/>
    </location>
</feature>
<sequence length="892" mass="96667">MLSCHDHAETSSRLIHLNAKIMVDIVMTSPSEFEKISTAMDTNNEDERKSEEEEEEEEADAEEMEEGEIFDDEDNKEDDSMVLNTPAVSSTGVSQSPSQVAQARKPRDFDREEAGTRGSEGSLLSSWMSGVKQRTKPTAGLSSPTIDANEEYYGYGSTSPTEGATDKDYRLRSAEHTDKDYRWGSVHDDESHHGQNQDSINEFGDSDYRSISPRMDRRRRRSPSPGYGGGKRPRGHSPPMRGGYRGRGFRGRWGERQICKFFREGYCRDGENCSYSHDAADSGRKPELCKFYQQGFCKKGLQCPLLHGEYPCKAFHKGECSKDPCQFSHVALNSFTQPIFDQMMKDDELASRIAIPQGPLKRRVLIPGGPSPNAPGASPVPTVAAGVASDAMSGGVLPPPSVVVPTLSTGSVAVAITQPQLVIPPALSVPHPNYPAFFPHHVLPTPGVVDPTAVVGGAATVVPGLSMPPTVENAVVTSQFPIVAAKETKEEEEEGETPFSINKMLEQITSKVKKDDSEALTESPASPPMFNAETDALDAPTIPHANLIAWKLIAIDDIPAPHSSIDPAVLQQSLTDSSLRNDPRIKKALSSQFDAFTNSLMKSAPQPQPQAAQATAAKDEQTSSAKPMDPRTAVNRDPRKRSIVTDPRNALPTDPRTTLPVDPRSSLPTDPRNALSTDPRLAAATVSKVHEVLKALDQTNGTMAGLYGSQIASTSASGDQLYASTLGQGLSRDHDHRTSPQRYRSPPSQYRPSSPQYQDERAASIETRRGSASVGWMPQIHSTNDPRFSRRGREYGSPAYRSNYGSRDRDEREVNSTGASESGALPSSGNTESTVANASPGASESGALPSSGNTESTVANASPGPISLREKRKNNEYESPLSRVPNASTRWP</sequence>
<dbReference type="Proteomes" id="UP000031036">
    <property type="component" value="Unassembled WGS sequence"/>
</dbReference>
<name>A0A0B2V7A4_TOXCA</name>
<feature type="domain" description="C3H1-type" evidence="7">
    <location>
        <begin position="283"/>
        <end position="310"/>
    </location>
</feature>